<evidence type="ECO:0000256" key="2">
    <source>
        <dbReference type="SAM" id="SignalP"/>
    </source>
</evidence>
<proteinExistence type="predicted"/>
<evidence type="ECO:0000256" key="1">
    <source>
        <dbReference type="SAM" id="MobiDB-lite"/>
    </source>
</evidence>
<accession>A0A1G4RYV5</accession>
<feature type="chain" id="PRO_5011791964" description="Right handed beta helix region" evidence="2">
    <location>
        <begin position="23"/>
        <end position="703"/>
    </location>
</feature>
<dbReference type="EMBL" id="FMTS01000003">
    <property type="protein sequence ID" value="SCW62232.1"/>
    <property type="molecule type" value="Genomic_DNA"/>
</dbReference>
<name>A0A1G4RYV5_9CAUL</name>
<dbReference type="PANTHER" id="PTHR36453">
    <property type="entry name" value="SECRETED PROTEIN-RELATED"/>
    <property type="match status" value="1"/>
</dbReference>
<evidence type="ECO:0000313" key="4">
    <source>
        <dbReference type="Proteomes" id="UP000199150"/>
    </source>
</evidence>
<dbReference type="PANTHER" id="PTHR36453:SF1">
    <property type="entry name" value="RIGHT HANDED BETA HELIX DOMAIN-CONTAINING PROTEIN"/>
    <property type="match status" value="1"/>
</dbReference>
<dbReference type="RefSeq" id="WP_181444858.1">
    <property type="nucleotide sequence ID" value="NZ_CBCRYE010000001.1"/>
</dbReference>
<dbReference type="InterPro" id="IPR011050">
    <property type="entry name" value="Pectin_lyase_fold/virulence"/>
</dbReference>
<gene>
    <name evidence="3" type="ORF">SAMN02927928_2289</name>
</gene>
<keyword evidence="2" id="KW-0732">Signal</keyword>
<feature type="compositionally biased region" description="Basic and acidic residues" evidence="1">
    <location>
        <begin position="25"/>
        <end position="41"/>
    </location>
</feature>
<feature type="signal peptide" evidence="2">
    <location>
        <begin position="1"/>
        <end position="22"/>
    </location>
</feature>
<feature type="region of interest" description="Disordered" evidence="1">
    <location>
        <begin position="25"/>
        <end position="50"/>
    </location>
</feature>
<dbReference type="Proteomes" id="UP000199150">
    <property type="component" value="Unassembled WGS sequence"/>
</dbReference>
<protein>
    <recommendedName>
        <fullName evidence="5">Right handed beta helix region</fullName>
    </recommendedName>
</protein>
<dbReference type="InterPro" id="IPR006626">
    <property type="entry name" value="PbH1"/>
</dbReference>
<evidence type="ECO:0008006" key="5">
    <source>
        <dbReference type="Google" id="ProtNLM"/>
    </source>
</evidence>
<evidence type="ECO:0000313" key="3">
    <source>
        <dbReference type="EMBL" id="SCW62232.1"/>
    </source>
</evidence>
<dbReference type="SUPFAM" id="SSF51126">
    <property type="entry name" value="Pectin lyase-like"/>
    <property type="match status" value="1"/>
</dbReference>
<organism evidence="3 4">
    <name type="scientific">Asticcacaulis taihuensis</name>
    <dbReference type="NCBI Taxonomy" id="260084"/>
    <lineage>
        <taxon>Bacteria</taxon>
        <taxon>Pseudomonadati</taxon>
        <taxon>Pseudomonadota</taxon>
        <taxon>Alphaproteobacteria</taxon>
        <taxon>Caulobacterales</taxon>
        <taxon>Caulobacteraceae</taxon>
        <taxon>Asticcacaulis</taxon>
    </lineage>
</organism>
<sequence>MPIDRRLTLIAILALTALPAHAQTRWEHPRSEVHVSPKGDDAGDGSAAHPFRTLPRAQTAVRQLNTTSDVAVILAEGTYPLTAPLVFTQADGGQKGFTVTWQAAQAHPVLSGGVPVTGWRVHDAKKHIYVADVPKGADSRQLWVNDTLAERAQIELPREAVTFTETGMVLKDKTFAWLAGLPDQHRIEIESQGFFTSRFSPVERISGNTLTMQQPAWANNIWGYDSIPYPFHPEWSHLYLQNSLAFLTKANQWYLDPTAGKLYYKPADGMDMKQAKVILPRLEVLVSAAGTPEAPVTDLKFSGLQFSYSSWMGPSSPEGFASQQSGSFLTGRAAAYPKNVLEVCKTGCPEFETVRDKWHQTPAAVQFAAAQHIVLEGNVFAHLGQYALGIGNDANANLTGQGLATADIVVSRNVFTDLAGGAISSGGVLPDAHHPSSGNLTNRQLVIDNNLIQNVSQDYKDNSAILSTYVWNTVITHNDISGAPYDAIDVGYGWGYVDAGGNPNYRTRQRGYDAVAQGGGGQPVYETPTTHRDVFVGFNRVYKVKQLFNDGGAIYNLGACPDCVFAENHVFDIGDRIALYFDEGSRGILARNNVVEDAGVWLNINTARSALPLRTSVNNTARGNWHNTSKTGGIWTAYQEDLILDDHLITDGQWPVEAKQVMANAGIMPEAGPVEFGAVKPLARPAGLPKPDGSPVAEKTRKE</sequence>
<dbReference type="STRING" id="260084.SAMN02927928_2289"/>
<dbReference type="Gene3D" id="2.160.20.10">
    <property type="entry name" value="Single-stranded right-handed beta-helix, Pectin lyase-like"/>
    <property type="match status" value="2"/>
</dbReference>
<reference evidence="4" key="1">
    <citation type="submission" date="2016-10" db="EMBL/GenBank/DDBJ databases">
        <authorList>
            <person name="Varghese N."/>
            <person name="Submissions S."/>
        </authorList>
    </citation>
    <scope>NUCLEOTIDE SEQUENCE [LARGE SCALE GENOMIC DNA]</scope>
    <source>
        <strain evidence="4">CGMCC 1.3431</strain>
    </source>
</reference>
<dbReference type="SMART" id="SM00710">
    <property type="entry name" value="PbH1"/>
    <property type="match status" value="5"/>
</dbReference>
<dbReference type="AlphaFoldDB" id="A0A1G4RYV5"/>
<feature type="region of interest" description="Disordered" evidence="1">
    <location>
        <begin position="682"/>
        <end position="703"/>
    </location>
</feature>
<dbReference type="InterPro" id="IPR012334">
    <property type="entry name" value="Pectin_lyas_fold"/>
</dbReference>
<keyword evidence="4" id="KW-1185">Reference proteome</keyword>